<keyword evidence="5 8" id="KW-0687">Ribonucleoprotein</keyword>
<dbReference type="Gene3D" id="3.30.1140.32">
    <property type="entry name" value="Ribosomal protein S3, C-terminal domain"/>
    <property type="match status" value="1"/>
</dbReference>
<evidence type="ECO:0000256" key="5">
    <source>
        <dbReference type="ARBA" id="ARBA00023274"/>
    </source>
</evidence>
<dbReference type="InterPro" id="IPR009019">
    <property type="entry name" value="KH_sf_prok-type"/>
</dbReference>
<dbReference type="SUPFAM" id="SSF54821">
    <property type="entry name" value="Ribosomal protein S3 C-terminal domain"/>
    <property type="match status" value="1"/>
</dbReference>
<comment type="subcellular location">
    <subcellularLocation>
        <location evidence="1">Mitochondrion</location>
    </subcellularLocation>
</comment>
<comment type="similarity">
    <text evidence="2 8">Belongs to the universal ribosomal protein uS3 family.</text>
</comment>
<dbReference type="InterPro" id="IPR001351">
    <property type="entry name" value="Ribosomal_uS3_C"/>
</dbReference>
<accession>D2DX63</accession>
<dbReference type="SUPFAM" id="SSF54814">
    <property type="entry name" value="Prokaryotic type KH domain (KH-domain type II)"/>
    <property type="match status" value="1"/>
</dbReference>
<evidence type="ECO:0000256" key="4">
    <source>
        <dbReference type="ARBA" id="ARBA00023128"/>
    </source>
</evidence>
<dbReference type="PROSITE" id="PS00548">
    <property type="entry name" value="RIBOSOMAL_S3"/>
    <property type="match status" value="1"/>
</dbReference>
<evidence type="ECO:0000256" key="3">
    <source>
        <dbReference type="ARBA" id="ARBA00022980"/>
    </source>
</evidence>
<feature type="compositionally biased region" description="Basic and acidic residues" evidence="9">
    <location>
        <begin position="154"/>
        <end position="176"/>
    </location>
</feature>
<dbReference type="GO" id="GO:1990904">
    <property type="term" value="C:ribonucleoprotein complex"/>
    <property type="evidence" value="ECO:0007669"/>
    <property type="project" value="UniProtKB-KW"/>
</dbReference>
<proteinExistence type="inferred from homology"/>
<evidence type="ECO:0000259" key="10">
    <source>
        <dbReference type="Pfam" id="PF00189"/>
    </source>
</evidence>
<gene>
    <name evidence="11" type="primary">rps3</name>
</gene>
<dbReference type="GO" id="GO:0005739">
    <property type="term" value="C:mitochondrion"/>
    <property type="evidence" value="ECO:0007669"/>
    <property type="project" value="UniProtKB-SubCell"/>
</dbReference>
<evidence type="ECO:0000256" key="7">
    <source>
        <dbReference type="ARBA" id="ARBA00035414"/>
    </source>
</evidence>
<dbReference type="InterPro" id="IPR044954">
    <property type="entry name" value="Ribosomal_uS3m_plant"/>
</dbReference>
<dbReference type="InterPro" id="IPR018280">
    <property type="entry name" value="Ribosomal_uS3_CS"/>
</dbReference>
<keyword evidence="3 8" id="KW-0689">Ribosomal protein</keyword>
<evidence type="ECO:0000256" key="9">
    <source>
        <dbReference type="SAM" id="MobiDB-lite"/>
    </source>
</evidence>
<dbReference type="GO" id="GO:0005840">
    <property type="term" value="C:ribosome"/>
    <property type="evidence" value="ECO:0007669"/>
    <property type="project" value="UniProtKB-KW"/>
</dbReference>
<dbReference type="GO" id="GO:0003723">
    <property type="term" value="F:RNA binding"/>
    <property type="evidence" value="ECO:0007669"/>
    <property type="project" value="InterPro"/>
</dbReference>
<reference evidence="11" key="1">
    <citation type="submission" date="2009-03" db="EMBL/GenBank/DDBJ databases">
        <authorList>
            <person name="Ran J.-H."/>
            <person name="Gao H."/>
            <person name="Wang X.-Q."/>
        </authorList>
    </citation>
    <scope>NUCLEOTIDE SEQUENCE</scope>
    <source>
        <tissue evidence="11">Leaf</tissue>
    </source>
</reference>
<evidence type="ECO:0000256" key="8">
    <source>
        <dbReference type="RuleBase" id="RU003624"/>
    </source>
</evidence>
<dbReference type="PANTHER" id="PTHR35928:SF2">
    <property type="entry name" value="SMALL RIBOSOMAL SUBUNIT PROTEIN US3M"/>
    <property type="match status" value="1"/>
</dbReference>
<dbReference type="GO" id="GO:0003735">
    <property type="term" value="F:structural constituent of ribosome"/>
    <property type="evidence" value="ECO:0007669"/>
    <property type="project" value="InterPro"/>
</dbReference>
<protein>
    <recommendedName>
        <fullName evidence="6">Small ribosomal subunit protein uS3m</fullName>
    </recommendedName>
    <alternativeName>
        <fullName evidence="7">Ribosomal protein S3, mitochondrial</fullName>
    </alternativeName>
</protein>
<dbReference type="GO" id="GO:0006412">
    <property type="term" value="P:translation"/>
    <property type="evidence" value="ECO:0007669"/>
    <property type="project" value="InterPro"/>
</dbReference>
<evidence type="ECO:0000256" key="1">
    <source>
        <dbReference type="ARBA" id="ARBA00004173"/>
    </source>
</evidence>
<dbReference type="InterPro" id="IPR036419">
    <property type="entry name" value="Ribosomal_S3_C_sf"/>
</dbReference>
<dbReference type="EMBL" id="FJ843620">
    <property type="protein sequence ID" value="ACZ95561.1"/>
    <property type="molecule type" value="Genomic_DNA"/>
</dbReference>
<feature type="domain" description="Small ribosomal subunit protein uS3 C-terminal" evidence="10">
    <location>
        <begin position="708"/>
        <end position="783"/>
    </location>
</feature>
<dbReference type="PANTHER" id="PTHR35928">
    <property type="entry name" value="RIBOSOMAL PROTEIN S3, MITOCHONDRIAL"/>
    <property type="match status" value="1"/>
</dbReference>
<organism evidence="11">
    <name type="scientific">Sciadopitys verticillata</name>
    <name type="common">Japanese umbrella-pine</name>
    <name type="synonym">Taxus verticillata</name>
    <dbReference type="NCBI Taxonomy" id="28979"/>
    <lineage>
        <taxon>Eukaryota</taxon>
        <taxon>Viridiplantae</taxon>
        <taxon>Streptophyta</taxon>
        <taxon>Embryophyta</taxon>
        <taxon>Tracheophyta</taxon>
        <taxon>Spermatophyta</taxon>
        <taxon>Pinopsida</taxon>
        <taxon>Pinidae</taxon>
        <taxon>Conifers II</taxon>
        <taxon>Cupressales</taxon>
        <taxon>Sciadopityaceae</taxon>
        <taxon>Sciadopitys</taxon>
    </lineage>
</organism>
<keyword evidence="4 11" id="KW-0496">Mitochondrion</keyword>
<geneLocation type="mitochondrion" evidence="11"/>
<sequence length="786" mass="91331">MAPKVNPISVRLHLNRSSDSSWFSDYYYGQFMYQDVNLREYFGSIRSPTRKRKRKRKRKSNSLGFRLGRCILHHSPKRTFIHLFIPRRPQLFKFKFKFKRPRPRRRGRGRSKLGRRWAIGEGWSIGPDDGTEGPKVIYGLDSTTAPSLLAAHSTDVRSKPPSTERTRPTLKGERSEFSFRPRTFRYDRERRSRRSRAFRFRRSIDFRTFLRSIATASIDRERHSTRKRKRKRKSRVRSTGKTKKIRSTNRSRRALGIYALNQGEEGPEGEGSSPKNKNSLNLLTAVENGEGGETGQSRSGSTDRERSDLEYPVPRYGYHDRSPSSRYFLPGDISKFLRAHKPMSVSNHFNDGQRKRCVFRRNRNSSKCLNFLLPRIHSSGRSERRRLLQTIPAVRPSSNYLVMQYPFHIENHIWIWPVVGLNHFVAPDSSSLDKRIRFFVESLTAKTRFATTIGPTRQHLPTQGWLDQGPGLSISLERSSKSERAKSFRYTKDVVTSYWVECSPRSPRSPSFVDRGPGGRVLAPIHYLDRSLLFPFLGATLLFLRDMRVGGPILTDKKGRGKRKIYYARQKLLGKKRKRKIYYARQKLLGKKRKRKRKRKIYYARQKLLGKLRRKLRNDSGLVEKFIDLGGIGGLMRGIGMMIGIILKNRRIPYAYNYYLNEVRKMRSLLSDRTNTHTFIGSVKIESVYQSASPIAQDISLKLRDRTRSFRSIFNQIVREMPRGQGVRGIRICCSGRSKGAEIARTECREYGKTSCNAFCHKIDYAYAKVSTRYGILGVKVWIPFP</sequence>
<feature type="compositionally biased region" description="Basic residues" evidence="9">
    <location>
        <begin position="223"/>
        <end position="253"/>
    </location>
</feature>
<dbReference type="Pfam" id="PF00189">
    <property type="entry name" value="Ribosomal_S3_C"/>
    <property type="match status" value="1"/>
</dbReference>
<evidence type="ECO:0000256" key="2">
    <source>
        <dbReference type="ARBA" id="ARBA00010761"/>
    </source>
</evidence>
<feature type="region of interest" description="Disordered" evidence="9">
    <location>
        <begin position="150"/>
        <end position="176"/>
    </location>
</feature>
<reference evidence="11" key="2">
    <citation type="journal article" date="2010" name="Mol. Phylogenet. Evol.">
        <title>Fast evolution of the retroprocessed mitochondrial rps3 gene in Conifer II and further evidence for the phylogeny of gymnosperms.</title>
        <authorList>
            <person name="Ran J.H."/>
            <person name="Gao H."/>
            <person name="Wang X.Q."/>
        </authorList>
    </citation>
    <scope>NUCLEOTIDE SEQUENCE</scope>
    <source>
        <tissue evidence="11">Leaf</tissue>
    </source>
</reference>
<name>D2DX63_SCIVE</name>
<dbReference type="AlphaFoldDB" id="D2DX63"/>
<evidence type="ECO:0000256" key="6">
    <source>
        <dbReference type="ARBA" id="ARBA00035157"/>
    </source>
</evidence>
<evidence type="ECO:0000313" key="11">
    <source>
        <dbReference type="EMBL" id="ACZ95561.1"/>
    </source>
</evidence>
<feature type="region of interest" description="Disordered" evidence="9">
    <location>
        <begin position="220"/>
        <end position="316"/>
    </location>
</feature>